<protein>
    <submittedName>
        <fullName evidence="2">Glyoxalase</fullName>
    </submittedName>
</protein>
<comment type="caution">
    <text evidence="2">The sequence shown here is derived from an EMBL/GenBank/DDBJ whole genome shotgun (WGS) entry which is preliminary data.</text>
</comment>
<dbReference type="Gene3D" id="3.10.180.10">
    <property type="entry name" value="2,3-Dihydroxybiphenyl 1,2-Dioxygenase, domain 1"/>
    <property type="match status" value="1"/>
</dbReference>
<reference evidence="2 3" key="1">
    <citation type="submission" date="2018-01" db="EMBL/GenBank/DDBJ databases">
        <title>Deinococcus koreensis sp. nov., a radiation-resistant bacterium isolated from river water.</title>
        <authorList>
            <person name="Choi A."/>
        </authorList>
    </citation>
    <scope>NUCLEOTIDE SEQUENCE [LARGE SCALE GENOMIC DNA]</scope>
    <source>
        <strain evidence="2 3">SJW1-2</strain>
    </source>
</reference>
<evidence type="ECO:0000259" key="1">
    <source>
        <dbReference type="PROSITE" id="PS51819"/>
    </source>
</evidence>
<dbReference type="InterPro" id="IPR004360">
    <property type="entry name" value="Glyas_Fos-R_dOase_dom"/>
</dbReference>
<evidence type="ECO:0000313" key="3">
    <source>
        <dbReference type="Proteomes" id="UP000236379"/>
    </source>
</evidence>
<sequence length="119" mass="12804">MHTRLDFMSVQVRNLEASQEFYTQVIGFEAAEPSRPGAVVFRNEGGAIFAIRLPLPGTDTSQDLGLGVGLWFAVGDADAAHARIVSNGGQVVSSPQPGPFGRMFVVRDPDGYLLTFHQA</sequence>
<keyword evidence="3" id="KW-1185">Reference proteome</keyword>
<proteinExistence type="predicted"/>
<organism evidence="2 3">
    <name type="scientific">Deinococcus koreensis</name>
    <dbReference type="NCBI Taxonomy" id="2054903"/>
    <lineage>
        <taxon>Bacteria</taxon>
        <taxon>Thermotogati</taxon>
        <taxon>Deinococcota</taxon>
        <taxon>Deinococci</taxon>
        <taxon>Deinococcales</taxon>
        <taxon>Deinococcaceae</taxon>
        <taxon>Deinococcus</taxon>
    </lineage>
</organism>
<dbReference type="PROSITE" id="PS51819">
    <property type="entry name" value="VOC"/>
    <property type="match status" value="1"/>
</dbReference>
<gene>
    <name evidence="2" type="ORF">CVO96_19610</name>
</gene>
<dbReference type="InterPro" id="IPR037523">
    <property type="entry name" value="VOC_core"/>
</dbReference>
<dbReference type="PANTHER" id="PTHR33993:SF2">
    <property type="entry name" value="VOC DOMAIN-CONTAINING PROTEIN"/>
    <property type="match status" value="1"/>
</dbReference>
<accession>A0A2K3US21</accession>
<name>A0A2K3US21_9DEIO</name>
<evidence type="ECO:0000313" key="2">
    <source>
        <dbReference type="EMBL" id="PNY79335.1"/>
    </source>
</evidence>
<dbReference type="SUPFAM" id="SSF54593">
    <property type="entry name" value="Glyoxalase/Bleomycin resistance protein/Dihydroxybiphenyl dioxygenase"/>
    <property type="match status" value="1"/>
</dbReference>
<dbReference type="PANTHER" id="PTHR33993">
    <property type="entry name" value="GLYOXALASE-RELATED"/>
    <property type="match status" value="1"/>
</dbReference>
<dbReference type="Pfam" id="PF00903">
    <property type="entry name" value="Glyoxalase"/>
    <property type="match status" value="1"/>
</dbReference>
<dbReference type="Proteomes" id="UP000236379">
    <property type="component" value="Unassembled WGS sequence"/>
</dbReference>
<feature type="domain" description="VOC" evidence="1">
    <location>
        <begin position="4"/>
        <end position="119"/>
    </location>
</feature>
<dbReference type="AlphaFoldDB" id="A0A2K3US21"/>
<dbReference type="EMBL" id="PPPD01000004">
    <property type="protein sequence ID" value="PNY79335.1"/>
    <property type="molecule type" value="Genomic_DNA"/>
</dbReference>
<dbReference type="InterPro" id="IPR052164">
    <property type="entry name" value="Anthracycline_SecMetBiosynth"/>
</dbReference>
<dbReference type="RefSeq" id="WP_103314162.1">
    <property type="nucleotide sequence ID" value="NZ_PPPD01000004.1"/>
</dbReference>
<dbReference type="InterPro" id="IPR029068">
    <property type="entry name" value="Glyas_Bleomycin-R_OHBP_Dase"/>
</dbReference>
<dbReference type="OrthoDB" id="9796521at2"/>